<dbReference type="Gene3D" id="3.80.10.10">
    <property type="entry name" value="Ribonuclease Inhibitor"/>
    <property type="match status" value="1"/>
</dbReference>
<dbReference type="EMBL" id="JAAAJA010000266">
    <property type="protein sequence ID" value="KAG0257245.1"/>
    <property type="molecule type" value="Genomic_DNA"/>
</dbReference>
<evidence type="ECO:0000259" key="2">
    <source>
        <dbReference type="PROSITE" id="PS50181"/>
    </source>
</evidence>
<evidence type="ECO:0000313" key="4">
    <source>
        <dbReference type="Proteomes" id="UP000726737"/>
    </source>
</evidence>
<evidence type="ECO:0000313" key="3">
    <source>
        <dbReference type="EMBL" id="KAG0257245.1"/>
    </source>
</evidence>
<feature type="region of interest" description="Disordered" evidence="1">
    <location>
        <begin position="538"/>
        <end position="603"/>
    </location>
</feature>
<dbReference type="OrthoDB" id="4080148at2759"/>
<feature type="compositionally biased region" description="Low complexity" evidence="1">
    <location>
        <begin position="538"/>
        <end position="580"/>
    </location>
</feature>
<dbReference type="InterPro" id="IPR001810">
    <property type="entry name" value="F-box_dom"/>
</dbReference>
<feature type="region of interest" description="Disordered" evidence="1">
    <location>
        <begin position="99"/>
        <end position="141"/>
    </location>
</feature>
<dbReference type="Pfam" id="PF12937">
    <property type="entry name" value="F-box-like"/>
    <property type="match status" value="1"/>
</dbReference>
<evidence type="ECO:0000256" key="1">
    <source>
        <dbReference type="SAM" id="MobiDB-lite"/>
    </source>
</evidence>
<dbReference type="Proteomes" id="UP000726737">
    <property type="component" value="Unassembled WGS sequence"/>
</dbReference>
<organism evidence="3 4">
    <name type="scientific">Mortierella polycephala</name>
    <dbReference type="NCBI Taxonomy" id="41804"/>
    <lineage>
        <taxon>Eukaryota</taxon>
        <taxon>Fungi</taxon>
        <taxon>Fungi incertae sedis</taxon>
        <taxon>Mucoromycota</taxon>
        <taxon>Mortierellomycotina</taxon>
        <taxon>Mortierellomycetes</taxon>
        <taxon>Mortierellales</taxon>
        <taxon>Mortierellaceae</taxon>
        <taxon>Mortierella</taxon>
    </lineage>
</organism>
<protein>
    <recommendedName>
        <fullName evidence="2">F-box domain-containing protein</fullName>
    </recommendedName>
</protein>
<feature type="compositionally biased region" description="Low complexity" evidence="1">
    <location>
        <begin position="113"/>
        <end position="131"/>
    </location>
</feature>
<dbReference type="InterPro" id="IPR032675">
    <property type="entry name" value="LRR_dom_sf"/>
</dbReference>
<name>A0A9P6U254_9FUNG</name>
<sequence>MNLISDLVQTTAGIAMDNLSYGQQMNFQKDTALSKKSTMPPEIIQLIIDYLDDRDLVKVLTLSWTWALLVAPKLWQDIRYTANSNRIVFLITKSVVPQSPCQQAPTPASMRQSTADTYTTSSSSATAAQSSPQGTVPGPKRRNSYPWPTLLPYHTMVQSLHVSLSNAGMVQDLLEMIPCCSELRSFSIQSVISTEDLLIRGAIASANNDLLDPLDLTQGHAIHPSGSSASLASLASMASQCSHSGACYHSHAHSLILDPFNRTMTPRAELQQADDETTMASSTSQTGMLLSLLANSCSKLERIWFSGFHPVFVLGSPTDLRPRPPKFDFKLFQDQSQELYPSAQSMTGVQPPLAAIADDRDTNARLPPLPHTPSINTASATTPVPPVPGMNLSAVTASNLPVPVSDTHAVSKVQSIQFVNCTLSPQYLLTMIRHSLPNLKEIHLTQCWPNNPLQGPFLLSLSKTCPGLKAITLHGTQSHRGIVTSEHVLRMLQNLEGGSRCDSNDRFSRTGRQGIIRSLAALPLGTFSKSLYNAPSVSSTGATAGGSSSSSNSNSSSSSALVTLPSSMSSGSDMTNSSTNHFYHGNTTEQQGQDSLDGSSSVVTLPPSDLEALSVWFTHSILDQAIVTELGNRDRHPRLQRVEFGSEEAFDVGENLIRELQQCRPGLDVVWTNYGDTGDDRED</sequence>
<reference evidence="3" key="1">
    <citation type="journal article" date="2020" name="Fungal Divers.">
        <title>Resolving the Mortierellaceae phylogeny through synthesis of multi-gene phylogenetics and phylogenomics.</title>
        <authorList>
            <person name="Vandepol N."/>
            <person name="Liber J."/>
            <person name="Desiro A."/>
            <person name="Na H."/>
            <person name="Kennedy M."/>
            <person name="Barry K."/>
            <person name="Grigoriev I.V."/>
            <person name="Miller A.N."/>
            <person name="O'Donnell K."/>
            <person name="Stajich J.E."/>
            <person name="Bonito G."/>
        </authorList>
    </citation>
    <scope>NUCLEOTIDE SEQUENCE</scope>
    <source>
        <strain evidence="3">KOD948</strain>
    </source>
</reference>
<comment type="caution">
    <text evidence="3">The sequence shown here is derived from an EMBL/GenBank/DDBJ whole genome shotgun (WGS) entry which is preliminary data.</text>
</comment>
<keyword evidence="4" id="KW-1185">Reference proteome</keyword>
<dbReference type="SUPFAM" id="SSF81383">
    <property type="entry name" value="F-box domain"/>
    <property type="match status" value="1"/>
</dbReference>
<feature type="compositionally biased region" description="Polar residues" evidence="1">
    <location>
        <begin position="99"/>
        <end position="112"/>
    </location>
</feature>
<gene>
    <name evidence="3" type="ORF">BG011_004067</name>
</gene>
<dbReference type="CDD" id="cd09917">
    <property type="entry name" value="F-box_SF"/>
    <property type="match status" value="1"/>
</dbReference>
<feature type="domain" description="F-box" evidence="2">
    <location>
        <begin position="33"/>
        <end position="78"/>
    </location>
</feature>
<feature type="compositionally biased region" description="Low complexity" evidence="1">
    <location>
        <begin position="590"/>
        <end position="601"/>
    </location>
</feature>
<dbReference type="InterPro" id="IPR036047">
    <property type="entry name" value="F-box-like_dom_sf"/>
</dbReference>
<proteinExistence type="predicted"/>
<accession>A0A9P6U254</accession>
<dbReference type="AlphaFoldDB" id="A0A9P6U254"/>
<dbReference type="PROSITE" id="PS50181">
    <property type="entry name" value="FBOX"/>
    <property type="match status" value="1"/>
</dbReference>